<name>A0A8S3XNG2_PARAO</name>
<dbReference type="AlphaFoldDB" id="A0A8S3XNG2"/>
<feature type="compositionally biased region" description="Polar residues" evidence="1">
    <location>
        <begin position="35"/>
        <end position="44"/>
    </location>
</feature>
<evidence type="ECO:0000256" key="1">
    <source>
        <dbReference type="SAM" id="MobiDB-lite"/>
    </source>
</evidence>
<organism evidence="2 3">
    <name type="scientific">Parnassius apollo</name>
    <name type="common">Apollo butterfly</name>
    <name type="synonym">Papilio apollo</name>
    <dbReference type="NCBI Taxonomy" id="110799"/>
    <lineage>
        <taxon>Eukaryota</taxon>
        <taxon>Metazoa</taxon>
        <taxon>Ecdysozoa</taxon>
        <taxon>Arthropoda</taxon>
        <taxon>Hexapoda</taxon>
        <taxon>Insecta</taxon>
        <taxon>Pterygota</taxon>
        <taxon>Neoptera</taxon>
        <taxon>Endopterygota</taxon>
        <taxon>Lepidoptera</taxon>
        <taxon>Glossata</taxon>
        <taxon>Ditrysia</taxon>
        <taxon>Papilionoidea</taxon>
        <taxon>Papilionidae</taxon>
        <taxon>Parnassiinae</taxon>
        <taxon>Parnassini</taxon>
        <taxon>Parnassius</taxon>
        <taxon>Parnassius</taxon>
    </lineage>
</organism>
<comment type="caution">
    <text evidence="2">The sequence shown here is derived from an EMBL/GenBank/DDBJ whole genome shotgun (WGS) entry which is preliminary data.</text>
</comment>
<reference evidence="2" key="1">
    <citation type="submission" date="2021-04" db="EMBL/GenBank/DDBJ databases">
        <authorList>
            <person name="Tunstrom K."/>
        </authorList>
    </citation>
    <scope>NUCLEOTIDE SEQUENCE</scope>
</reference>
<accession>A0A8S3XNG2</accession>
<dbReference type="EMBL" id="CAJQZP010001254">
    <property type="protein sequence ID" value="CAG5033272.1"/>
    <property type="molecule type" value="Genomic_DNA"/>
</dbReference>
<sequence length="112" mass="12421">MNVSEITPEPERASDPESRPETRAEKPLVPLALEATSTERNPNGESAKPELDPELLEALTRAIERQGVQIKKTNPKLLPVLNPLATVLLIRETGPCHPGSQRTEATELRRKR</sequence>
<evidence type="ECO:0000313" key="2">
    <source>
        <dbReference type="EMBL" id="CAG5033272.1"/>
    </source>
</evidence>
<evidence type="ECO:0000313" key="3">
    <source>
        <dbReference type="Proteomes" id="UP000691718"/>
    </source>
</evidence>
<dbReference type="OrthoDB" id="7513525at2759"/>
<feature type="region of interest" description="Disordered" evidence="1">
    <location>
        <begin position="93"/>
        <end position="112"/>
    </location>
</feature>
<gene>
    <name evidence="2" type="ORF">PAPOLLO_LOCUS20057</name>
</gene>
<keyword evidence="3" id="KW-1185">Reference proteome</keyword>
<feature type="region of interest" description="Disordered" evidence="1">
    <location>
        <begin position="1"/>
        <end position="52"/>
    </location>
</feature>
<protein>
    <submittedName>
        <fullName evidence="2">(apollo) hypothetical protein</fullName>
    </submittedName>
</protein>
<feature type="compositionally biased region" description="Basic and acidic residues" evidence="1">
    <location>
        <begin position="9"/>
        <end position="26"/>
    </location>
</feature>
<dbReference type="Proteomes" id="UP000691718">
    <property type="component" value="Unassembled WGS sequence"/>
</dbReference>
<proteinExistence type="predicted"/>